<evidence type="ECO:0000313" key="11">
    <source>
        <dbReference type="EMBL" id="OCF61890.1"/>
    </source>
</evidence>
<reference evidence="11 12" key="1">
    <citation type="submission" date="2013-07" db="EMBL/GenBank/DDBJ databases">
        <title>The Genome Sequence of Kwoniella mangroviensis CBS10435.</title>
        <authorList>
            <consortium name="The Broad Institute Genome Sequencing Platform"/>
            <person name="Cuomo C."/>
            <person name="Litvintseva A."/>
            <person name="Chen Y."/>
            <person name="Heitman J."/>
            <person name="Sun S."/>
            <person name="Springer D."/>
            <person name="Dromer F."/>
            <person name="Young S.K."/>
            <person name="Zeng Q."/>
            <person name="Gargeya S."/>
            <person name="Fitzgerald M."/>
            <person name="Abouelleil A."/>
            <person name="Alvarado L."/>
            <person name="Berlin A.M."/>
            <person name="Chapman S.B."/>
            <person name="Dewar J."/>
            <person name="Goldberg J."/>
            <person name="Griggs A."/>
            <person name="Gujja S."/>
            <person name="Hansen M."/>
            <person name="Howarth C."/>
            <person name="Imamovic A."/>
            <person name="Larimer J."/>
            <person name="McCowan C."/>
            <person name="Murphy C."/>
            <person name="Pearson M."/>
            <person name="Priest M."/>
            <person name="Roberts A."/>
            <person name="Saif S."/>
            <person name="Shea T."/>
            <person name="Sykes S."/>
            <person name="Wortman J."/>
            <person name="Nusbaum C."/>
            <person name="Birren B."/>
        </authorList>
    </citation>
    <scope>NUCLEOTIDE SEQUENCE [LARGE SCALE GENOMIC DNA]</scope>
    <source>
        <strain evidence="11 12">CBS 10435</strain>
    </source>
</reference>
<dbReference type="GO" id="GO:0005525">
    <property type="term" value="F:GTP binding"/>
    <property type="evidence" value="ECO:0007669"/>
    <property type="project" value="UniProtKB-KW"/>
</dbReference>
<evidence type="ECO:0000256" key="9">
    <source>
        <dbReference type="ARBA" id="ARBA00023134"/>
    </source>
</evidence>
<reference evidence="12" key="2">
    <citation type="submission" date="2013-12" db="EMBL/GenBank/DDBJ databases">
        <title>Evolution of pathogenesis and genome organization in the Tremellales.</title>
        <authorList>
            <person name="Cuomo C."/>
            <person name="Litvintseva A."/>
            <person name="Heitman J."/>
            <person name="Chen Y."/>
            <person name="Sun S."/>
            <person name="Springer D."/>
            <person name="Dromer F."/>
            <person name="Young S."/>
            <person name="Zeng Q."/>
            <person name="Chapman S."/>
            <person name="Gujja S."/>
            <person name="Saif S."/>
            <person name="Birren B."/>
        </authorList>
    </citation>
    <scope>NUCLEOTIDE SEQUENCE [LARGE SCALE GENOMIC DNA]</scope>
    <source>
        <strain evidence="12">CBS 10435</strain>
    </source>
</reference>
<dbReference type="FunFam" id="3.40.50.2020:FF:000023">
    <property type="entry name" value="Probable uracil phosphoribosyltransferase"/>
    <property type="match status" value="1"/>
</dbReference>
<organism evidence="11 12">
    <name type="scientific">Kwoniella mangroviensis CBS 10435</name>
    <dbReference type="NCBI Taxonomy" id="1331196"/>
    <lineage>
        <taxon>Eukaryota</taxon>
        <taxon>Fungi</taxon>
        <taxon>Dikarya</taxon>
        <taxon>Basidiomycota</taxon>
        <taxon>Agaricomycotina</taxon>
        <taxon>Tremellomycetes</taxon>
        <taxon>Tremellales</taxon>
        <taxon>Cryptococcaceae</taxon>
        <taxon>Kwoniella</taxon>
    </lineage>
</organism>
<dbReference type="Gene3D" id="3.40.50.2020">
    <property type="match status" value="1"/>
</dbReference>
<dbReference type="GO" id="GO:0004845">
    <property type="term" value="F:uracil phosphoribosyltransferase activity"/>
    <property type="evidence" value="ECO:0007669"/>
    <property type="project" value="UniProtKB-EC"/>
</dbReference>
<keyword evidence="9" id="KW-0342">GTP-binding</keyword>
<evidence type="ECO:0000256" key="1">
    <source>
        <dbReference type="ARBA" id="ARBA00001946"/>
    </source>
</evidence>
<dbReference type="NCBIfam" id="NF001097">
    <property type="entry name" value="PRK00129.1"/>
    <property type="match status" value="1"/>
</dbReference>
<dbReference type="GO" id="GO:0008655">
    <property type="term" value="P:pyrimidine-containing compound salvage"/>
    <property type="evidence" value="ECO:0007669"/>
    <property type="project" value="UniProtKB-ARBA"/>
</dbReference>
<comment type="pathway">
    <text evidence="2">Pyrimidine metabolism; UMP biosynthesis via salvage pathway; UMP from uracil: step 1/1.</text>
</comment>
<dbReference type="STRING" id="1331196.A0A1B9J284"/>
<evidence type="ECO:0000313" key="12">
    <source>
        <dbReference type="Proteomes" id="UP000092583"/>
    </source>
</evidence>
<evidence type="ECO:0000256" key="5">
    <source>
        <dbReference type="ARBA" id="ARBA00022533"/>
    </source>
</evidence>
<dbReference type="EMBL" id="KI669459">
    <property type="protein sequence ID" value="OCF61890.1"/>
    <property type="molecule type" value="Genomic_DNA"/>
</dbReference>
<evidence type="ECO:0000256" key="3">
    <source>
        <dbReference type="ARBA" id="ARBA00009516"/>
    </source>
</evidence>
<dbReference type="EC" id="2.4.2.9" evidence="4"/>
<evidence type="ECO:0000256" key="2">
    <source>
        <dbReference type="ARBA" id="ARBA00005180"/>
    </source>
</evidence>
<dbReference type="Proteomes" id="UP000092583">
    <property type="component" value="Unassembled WGS sequence"/>
</dbReference>
<accession>A0A1B9J284</accession>
<dbReference type="CDD" id="cd06223">
    <property type="entry name" value="PRTases_typeI"/>
    <property type="match status" value="1"/>
</dbReference>
<dbReference type="AlphaFoldDB" id="A0A1B9J284"/>
<dbReference type="InterPro" id="IPR000836">
    <property type="entry name" value="PRTase_dom"/>
</dbReference>
<gene>
    <name evidence="11" type="ORF">L486_01553</name>
</gene>
<evidence type="ECO:0000259" key="10">
    <source>
        <dbReference type="Pfam" id="PF14681"/>
    </source>
</evidence>
<keyword evidence="12" id="KW-1185">Reference proteome</keyword>
<comment type="cofactor">
    <cofactor evidence="1">
        <name>Mg(2+)</name>
        <dbReference type="ChEBI" id="CHEBI:18420"/>
    </cofactor>
</comment>
<dbReference type="OrthoDB" id="106623at2759"/>
<keyword evidence="8" id="KW-0547">Nucleotide-binding</keyword>
<keyword evidence="6 11" id="KW-0328">Glycosyltransferase</keyword>
<comment type="similarity">
    <text evidence="3">Belongs to the UPRTase family.</text>
</comment>
<keyword evidence="7 11" id="KW-0808">Transferase</keyword>
<dbReference type="SUPFAM" id="SSF53271">
    <property type="entry name" value="PRTase-like"/>
    <property type="match status" value="1"/>
</dbReference>
<proteinExistence type="inferred from homology"/>
<name>A0A1B9J284_9TREE</name>
<feature type="domain" description="Phosphoribosyltransferase" evidence="10">
    <location>
        <begin position="32"/>
        <end position="232"/>
    </location>
</feature>
<keyword evidence="5" id="KW-0021">Allosteric enzyme</keyword>
<evidence type="ECO:0000256" key="7">
    <source>
        <dbReference type="ARBA" id="ARBA00022679"/>
    </source>
</evidence>
<dbReference type="Pfam" id="PF14681">
    <property type="entry name" value="UPRTase"/>
    <property type="match status" value="1"/>
</dbReference>
<protein>
    <recommendedName>
        <fullName evidence="4">uracil phosphoribosyltransferase</fullName>
        <ecNumber evidence="4">2.4.2.9</ecNumber>
    </recommendedName>
</protein>
<dbReference type="InterPro" id="IPR029057">
    <property type="entry name" value="PRTase-like"/>
</dbReference>
<evidence type="ECO:0000256" key="4">
    <source>
        <dbReference type="ARBA" id="ARBA00011894"/>
    </source>
</evidence>
<evidence type="ECO:0000256" key="6">
    <source>
        <dbReference type="ARBA" id="ARBA00022676"/>
    </source>
</evidence>
<sequence length="233" mass="25819">MSSPNPTTTCLPASGSNVHKVELPENALVLAPTRQLQSLLTIIRDEKTQRGDFVFTSDRIIRLLVEEGLNHLPVISKKVTTPTGKVYDGVAFQGRICGVSIMRAGEAMEAGLRDCCRSVRIGKILIQRDEETYQPKLFYAKLPDDIANRYVLLLDPMLATGGSCIKAIEVLLEHGVEEEKILFLNLIASPEGIQKVCTRFPKLRIITAWVDEGLDSNSYIVPGLGDFGDRYFL</sequence>
<evidence type="ECO:0000256" key="8">
    <source>
        <dbReference type="ARBA" id="ARBA00022741"/>
    </source>
</evidence>